<feature type="non-terminal residue" evidence="1">
    <location>
        <position position="109"/>
    </location>
</feature>
<dbReference type="EMBL" id="BARV01011734">
    <property type="protein sequence ID" value="GAI11525.1"/>
    <property type="molecule type" value="Genomic_DNA"/>
</dbReference>
<proteinExistence type="predicted"/>
<accession>X1MA17</accession>
<name>X1MA17_9ZZZZ</name>
<reference evidence="1" key="1">
    <citation type="journal article" date="2014" name="Front. Microbiol.">
        <title>High frequency of phylogenetically diverse reductive dehalogenase-homologous genes in deep subseafloor sedimentary metagenomes.</title>
        <authorList>
            <person name="Kawai M."/>
            <person name="Futagami T."/>
            <person name="Toyoda A."/>
            <person name="Takaki Y."/>
            <person name="Nishi S."/>
            <person name="Hori S."/>
            <person name="Arai W."/>
            <person name="Tsubouchi T."/>
            <person name="Morono Y."/>
            <person name="Uchiyama I."/>
            <person name="Ito T."/>
            <person name="Fujiyama A."/>
            <person name="Inagaki F."/>
            <person name="Takami H."/>
        </authorList>
    </citation>
    <scope>NUCLEOTIDE SEQUENCE</scope>
    <source>
        <strain evidence="1">Expedition CK06-06</strain>
    </source>
</reference>
<comment type="caution">
    <text evidence="1">The sequence shown here is derived from an EMBL/GenBank/DDBJ whole genome shotgun (WGS) entry which is preliminary data.</text>
</comment>
<gene>
    <name evidence="1" type="ORF">S06H3_22096</name>
</gene>
<sequence length="109" mass="12415">MSLVNTLTGGLIHKEGEWPSKLCGSAWKYRNYWISTRIILLPTYIRFAPMYLLSALGYKWPKIVIGRALGYSGCSHCGMTWNYVKGKSIHFSANEGMFPLCEECFDKLP</sequence>
<organism evidence="1">
    <name type="scientific">marine sediment metagenome</name>
    <dbReference type="NCBI Taxonomy" id="412755"/>
    <lineage>
        <taxon>unclassified sequences</taxon>
        <taxon>metagenomes</taxon>
        <taxon>ecological metagenomes</taxon>
    </lineage>
</organism>
<dbReference type="AlphaFoldDB" id="X1MA17"/>
<protein>
    <submittedName>
        <fullName evidence="1">Uncharacterized protein</fullName>
    </submittedName>
</protein>
<evidence type="ECO:0000313" key="1">
    <source>
        <dbReference type="EMBL" id="GAI11525.1"/>
    </source>
</evidence>